<organism evidence="1 2">
    <name type="scientific">Pseudolysinimonas kribbensis</name>
    <dbReference type="NCBI Taxonomy" id="433641"/>
    <lineage>
        <taxon>Bacteria</taxon>
        <taxon>Bacillati</taxon>
        <taxon>Actinomycetota</taxon>
        <taxon>Actinomycetes</taxon>
        <taxon>Micrococcales</taxon>
        <taxon>Microbacteriaceae</taxon>
        <taxon>Pseudolysinimonas</taxon>
    </lineage>
</organism>
<dbReference type="InterPro" id="IPR007253">
    <property type="entry name" value="Cell_wall-bd_2"/>
</dbReference>
<dbReference type="EMBL" id="BSVB01000001">
    <property type="protein sequence ID" value="GMA93976.1"/>
    <property type="molecule type" value="Genomic_DNA"/>
</dbReference>
<sequence>MVGTSLVVSLGSGADVATVRATGAVVDDGPAPDRHADTRLFRTTADVNDGSGWAWTQDGSLYNLCSVGFVGYQVSTGGRQILSAGHCFADISGATGPISTLSMPRAGDFADSRLGAAVGTPVANGNQFGGGFDAGLLSTDPGITQKPAALTWGNGSGAPLASTPIPVFDEATPIVGAVVCKSGIRTGWTCGHIAAVDEYVNVSGNLVSEMISNDLCSKEGDSGGAVLEGFSAIAIMSGSIGEDCSASGYASAAFELRSPGGYESVAQRFPDWEPAVTVPTPTVTTPAPNGIATVLMTESNDGHATTPLAASVSFDGGAPTMVTAPHNGFQFPLSGLTAGTHTYSITTRWGTWSTSATVTGSFRNVTETRVSGADRFVNADLIAKSAYPTGASTVYLTNGLNYPDALGAGPSAMRDNAPILLTTPTSLPSDVAQTLVSLDPTKVVVLGGVNSVSPAVLSRVASLLPSAQIVRRDGVDRFAASRSVVTSSWPSGAPTVFITNGLNFPDALSAGPAAHTVDAPLLLVDGPSSALPEETLQMFQNLGTTKVVITGGPASVSTGIEAQLVRILGASNVVRLGGADRYAASVNINAAYFTSASAAFIATGENFPDALAGGAWAGSVDEPMYTVHHDCIPAGTSQAIAQLGVSAVHLLGGTSTLTAGVVAMAPC</sequence>
<evidence type="ECO:0000313" key="2">
    <source>
        <dbReference type="Proteomes" id="UP001157034"/>
    </source>
</evidence>
<dbReference type="PROSITE" id="PS00135">
    <property type="entry name" value="TRYPSIN_SER"/>
    <property type="match status" value="1"/>
</dbReference>
<dbReference type="PANTHER" id="PTHR30032">
    <property type="entry name" value="N-ACETYLMURAMOYL-L-ALANINE AMIDASE-RELATED"/>
    <property type="match status" value="1"/>
</dbReference>
<keyword evidence="2" id="KW-1185">Reference proteome</keyword>
<evidence type="ECO:0000313" key="1">
    <source>
        <dbReference type="EMBL" id="GMA93976.1"/>
    </source>
</evidence>
<proteinExistence type="predicted"/>
<name>A0ABQ6K2I7_9MICO</name>
<dbReference type="Pfam" id="PF04122">
    <property type="entry name" value="CW_binding_2"/>
    <property type="match status" value="3"/>
</dbReference>
<dbReference type="SUPFAM" id="SSF50494">
    <property type="entry name" value="Trypsin-like serine proteases"/>
    <property type="match status" value="1"/>
</dbReference>
<gene>
    <name evidence="1" type="ORF">GCM10025881_08000</name>
</gene>
<dbReference type="Gene3D" id="2.40.10.10">
    <property type="entry name" value="Trypsin-like serine proteases"/>
    <property type="match status" value="2"/>
</dbReference>
<comment type="caution">
    <text evidence="1">The sequence shown here is derived from an EMBL/GenBank/DDBJ whole genome shotgun (WGS) entry which is preliminary data.</text>
</comment>
<reference evidence="2" key="1">
    <citation type="journal article" date="2019" name="Int. J. Syst. Evol. Microbiol.">
        <title>The Global Catalogue of Microorganisms (GCM) 10K type strain sequencing project: providing services to taxonomists for standard genome sequencing and annotation.</title>
        <authorList>
            <consortium name="The Broad Institute Genomics Platform"/>
            <consortium name="The Broad Institute Genome Sequencing Center for Infectious Disease"/>
            <person name="Wu L."/>
            <person name="Ma J."/>
        </authorList>
    </citation>
    <scope>NUCLEOTIDE SEQUENCE [LARGE SCALE GENOMIC DNA]</scope>
    <source>
        <strain evidence="2">NBRC 108894</strain>
    </source>
</reference>
<accession>A0ABQ6K2I7</accession>
<dbReference type="InterPro" id="IPR033116">
    <property type="entry name" value="TRYPSIN_SER"/>
</dbReference>
<protein>
    <recommendedName>
        <fullName evidence="3">Peptidase S1 domain-containing protein</fullName>
    </recommendedName>
</protein>
<dbReference type="PROSITE" id="PS00134">
    <property type="entry name" value="TRYPSIN_HIS"/>
    <property type="match status" value="1"/>
</dbReference>
<dbReference type="InterPro" id="IPR043504">
    <property type="entry name" value="Peptidase_S1_PA_chymotrypsin"/>
</dbReference>
<dbReference type="Proteomes" id="UP001157034">
    <property type="component" value="Unassembled WGS sequence"/>
</dbReference>
<dbReference type="CDD" id="cd21112">
    <property type="entry name" value="alphaLP-like"/>
    <property type="match status" value="1"/>
</dbReference>
<dbReference type="InterPro" id="IPR051922">
    <property type="entry name" value="Bact_Sporulation_Assoc"/>
</dbReference>
<dbReference type="Gene3D" id="3.40.50.12090">
    <property type="match status" value="1"/>
</dbReference>
<dbReference type="PANTHER" id="PTHR30032:SF1">
    <property type="entry name" value="N-ACETYLMURAMOYL-L-ALANINE AMIDASE LYTC"/>
    <property type="match status" value="1"/>
</dbReference>
<dbReference type="InterPro" id="IPR018114">
    <property type="entry name" value="TRYPSIN_HIS"/>
</dbReference>
<evidence type="ECO:0008006" key="3">
    <source>
        <dbReference type="Google" id="ProtNLM"/>
    </source>
</evidence>
<dbReference type="InterPro" id="IPR009003">
    <property type="entry name" value="Peptidase_S1_PA"/>
</dbReference>